<sequence length="487" mass="54810">MRAHRWILLLSVVYFHAVQASPLPSLLSAATNSTNIFIRDTADPSSGSDRTLYSIARSCLLTLGACVYRAIHPNIPRPNATAWQTLRERLIIMAYMLLVPELVIYWAAEQWSSAHTIAMKVTKEVKRSKGEEAKTFQWTAVHGHYLQMGGYLREDNEEVLTSASLVLLVKRGKISVHDLQRCTEKRIKDRSKGDILSKAILTLQTSWFIIQSIARLAKRLDLAELEVVTLAFCVLNIATFLLWWSKPLDVHSPTYLRISGGPSTILSVNTDPPTLSSRPPRDSGFDQSPDDTSPADPEKVDESLPSTEQPAQPHRTIYSTITYLINHFFQFFSHLGELSGFKRSVYSTPHGDHVGRFYREEPTNILLLFLGNIVLGVVFGAIHFMSWSSVFPTQHEQLLWRISTIVATVFPLAFVVLGLVSFKILRRLPQHWLSSLVAGFVGIVFVLAILLYVVARLGLFIQALVALRKLPASVFDNIVWSSFFPHF</sequence>
<dbReference type="EMBL" id="ML208435">
    <property type="protein sequence ID" value="TFK65469.1"/>
    <property type="molecule type" value="Genomic_DNA"/>
</dbReference>
<evidence type="ECO:0000313" key="1">
    <source>
        <dbReference type="EMBL" id="TFK65469.1"/>
    </source>
</evidence>
<dbReference type="Proteomes" id="UP000308600">
    <property type="component" value="Unassembled WGS sequence"/>
</dbReference>
<proteinExistence type="predicted"/>
<reference evidence="1 2" key="1">
    <citation type="journal article" date="2019" name="Nat. Ecol. Evol.">
        <title>Megaphylogeny resolves global patterns of mushroom evolution.</title>
        <authorList>
            <person name="Varga T."/>
            <person name="Krizsan K."/>
            <person name="Foldi C."/>
            <person name="Dima B."/>
            <person name="Sanchez-Garcia M."/>
            <person name="Sanchez-Ramirez S."/>
            <person name="Szollosi G.J."/>
            <person name="Szarkandi J.G."/>
            <person name="Papp V."/>
            <person name="Albert L."/>
            <person name="Andreopoulos W."/>
            <person name="Angelini C."/>
            <person name="Antonin V."/>
            <person name="Barry K.W."/>
            <person name="Bougher N.L."/>
            <person name="Buchanan P."/>
            <person name="Buyck B."/>
            <person name="Bense V."/>
            <person name="Catcheside P."/>
            <person name="Chovatia M."/>
            <person name="Cooper J."/>
            <person name="Damon W."/>
            <person name="Desjardin D."/>
            <person name="Finy P."/>
            <person name="Geml J."/>
            <person name="Haridas S."/>
            <person name="Hughes K."/>
            <person name="Justo A."/>
            <person name="Karasinski D."/>
            <person name="Kautmanova I."/>
            <person name="Kiss B."/>
            <person name="Kocsube S."/>
            <person name="Kotiranta H."/>
            <person name="LaButti K.M."/>
            <person name="Lechner B.E."/>
            <person name="Liimatainen K."/>
            <person name="Lipzen A."/>
            <person name="Lukacs Z."/>
            <person name="Mihaltcheva S."/>
            <person name="Morgado L.N."/>
            <person name="Niskanen T."/>
            <person name="Noordeloos M.E."/>
            <person name="Ohm R.A."/>
            <person name="Ortiz-Santana B."/>
            <person name="Ovrebo C."/>
            <person name="Racz N."/>
            <person name="Riley R."/>
            <person name="Savchenko A."/>
            <person name="Shiryaev A."/>
            <person name="Soop K."/>
            <person name="Spirin V."/>
            <person name="Szebenyi C."/>
            <person name="Tomsovsky M."/>
            <person name="Tulloss R.E."/>
            <person name="Uehling J."/>
            <person name="Grigoriev I.V."/>
            <person name="Vagvolgyi C."/>
            <person name="Papp T."/>
            <person name="Martin F.M."/>
            <person name="Miettinen O."/>
            <person name="Hibbett D.S."/>
            <person name="Nagy L.G."/>
        </authorList>
    </citation>
    <scope>NUCLEOTIDE SEQUENCE [LARGE SCALE GENOMIC DNA]</scope>
    <source>
        <strain evidence="1 2">NL-1719</strain>
    </source>
</reference>
<name>A0ACD3AIK5_9AGAR</name>
<evidence type="ECO:0000313" key="2">
    <source>
        <dbReference type="Proteomes" id="UP000308600"/>
    </source>
</evidence>
<keyword evidence="2" id="KW-1185">Reference proteome</keyword>
<protein>
    <submittedName>
        <fullName evidence="1">Uncharacterized protein</fullName>
    </submittedName>
</protein>
<gene>
    <name evidence="1" type="ORF">BDN72DRAFT_195675</name>
</gene>
<organism evidence="1 2">
    <name type="scientific">Pluteus cervinus</name>
    <dbReference type="NCBI Taxonomy" id="181527"/>
    <lineage>
        <taxon>Eukaryota</taxon>
        <taxon>Fungi</taxon>
        <taxon>Dikarya</taxon>
        <taxon>Basidiomycota</taxon>
        <taxon>Agaricomycotina</taxon>
        <taxon>Agaricomycetes</taxon>
        <taxon>Agaricomycetidae</taxon>
        <taxon>Agaricales</taxon>
        <taxon>Pluteineae</taxon>
        <taxon>Pluteaceae</taxon>
        <taxon>Pluteus</taxon>
    </lineage>
</organism>
<accession>A0ACD3AIK5</accession>